<feature type="compositionally biased region" description="Basic and acidic residues" evidence="1">
    <location>
        <begin position="756"/>
        <end position="767"/>
    </location>
</feature>
<sequence length="767" mass="84655">MLHNIIVKGLQKIPLSPVHCEVWHYSEEQRLPSGGLAFFRQLSPRAVIMIQPSVGFQNLPTLAYPALQRGHYRRSGKERSQHPAGVVSGSHGEPKSGWPGRDLNPSQKFTTEPLRSIRSSSNILNQTRLVILASVLDACDLRMRRLIILLGGLKTRVVGLYGVHVSCHRGTLEKCQGGENINCAEMLALCRGSYQRRCNKTSYIAVLFTYFPGAIKSKWLSGLALLPRTLKEQVSTHSRKITLPSSCGGMLFRAASHCCRSSCERQYKDMAETTARLARRSHEALDVRVSVARIAPSHLDLDAQLHDALKINIAMSLATLSVRHPVKTEEWFRMAIRSKTCSMGSCRLACAEGGKPAAPSPPIYTLSASSGTCASRPYCTEIASTSLVLSEHMIRTILQVTNQVRHLFACTATVLNSAPSRGSQARDRRLQKFSCIHSKNRLLPTNAIRVRFSARSPQFSHVGIVPGRCPMRWVFSGISNFPCPYIPGASPYAPHSPSSVVKMAVTTHEYTRTSSVPKHVIKLGEADSRGKRCPRTCIVWDIRTNFLIHDGKCRIQMSSYSAPRASNAGSERKGGMTMAYLELLKPINVPPVKMLFAPLTGRSRPLAFYESNPGSIPSVATADFGVLTSVQSMSRQSQCSRVLQAPSRTVGFIRRFHTLSSIHATNTSLAVVPQSPHLTSLAHTRPDSLHRHPESSPNARDASRRAKAPASLARTFLRRRQTRRNLQQGRGAVTHASCRAARQPAVHYSRVSQKKGGREATPVKEEW</sequence>
<evidence type="ECO:0000313" key="3">
    <source>
        <dbReference type="Proteomes" id="UP001159363"/>
    </source>
</evidence>
<dbReference type="EMBL" id="JARBHB010000011">
    <property type="protein sequence ID" value="KAJ8872747.1"/>
    <property type="molecule type" value="Genomic_DNA"/>
</dbReference>
<feature type="region of interest" description="Disordered" evidence="1">
    <location>
        <begin position="679"/>
        <end position="767"/>
    </location>
</feature>
<evidence type="ECO:0000256" key="1">
    <source>
        <dbReference type="SAM" id="MobiDB-lite"/>
    </source>
</evidence>
<feature type="region of interest" description="Disordered" evidence="1">
    <location>
        <begin position="72"/>
        <end position="105"/>
    </location>
</feature>
<comment type="caution">
    <text evidence="2">The sequence shown here is derived from an EMBL/GenBank/DDBJ whole genome shotgun (WGS) entry which is preliminary data.</text>
</comment>
<protein>
    <submittedName>
        <fullName evidence="2">Uncharacterized protein</fullName>
    </submittedName>
</protein>
<accession>A0ABQ9GL44</accession>
<feature type="compositionally biased region" description="Basic and acidic residues" evidence="1">
    <location>
        <begin position="684"/>
        <end position="694"/>
    </location>
</feature>
<keyword evidence="3" id="KW-1185">Reference proteome</keyword>
<gene>
    <name evidence="2" type="ORF">PR048_026363</name>
</gene>
<proteinExistence type="predicted"/>
<dbReference type="Proteomes" id="UP001159363">
    <property type="component" value="Chromosome 10"/>
</dbReference>
<organism evidence="2 3">
    <name type="scientific">Dryococelus australis</name>
    <dbReference type="NCBI Taxonomy" id="614101"/>
    <lineage>
        <taxon>Eukaryota</taxon>
        <taxon>Metazoa</taxon>
        <taxon>Ecdysozoa</taxon>
        <taxon>Arthropoda</taxon>
        <taxon>Hexapoda</taxon>
        <taxon>Insecta</taxon>
        <taxon>Pterygota</taxon>
        <taxon>Neoptera</taxon>
        <taxon>Polyneoptera</taxon>
        <taxon>Phasmatodea</taxon>
        <taxon>Verophasmatodea</taxon>
        <taxon>Anareolatae</taxon>
        <taxon>Phasmatidae</taxon>
        <taxon>Eurycanthinae</taxon>
        <taxon>Dryococelus</taxon>
    </lineage>
</organism>
<reference evidence="2 3" key="1">
    <citation type="submission" date="2023-02" db="EMBL/GenBank/DDBJ databases">
        <title>LHISI_Scaffold_Assembly.</title>
        <authorList>
            <person name="Stuart O.P."/>
            <person name="Cleave R."/>
            <person name="Magrath M.J.L."/>
            <person name="Mikheyev A.S."/>
        </authorList>
    </citation>
    <scope>NUCLEOTIDE SEQUENCE [LARGE SCALE GENOMIC DNA]</scope>
    <source>
        <strain evidence="2">Daus_M_001</strain>
        <tissue evidence="2">Leg muscle</tissue>
    </source>
</reference>
<name>A0ABQ9GL44_9NEOP</name>
<evidence type="ECO:0000313" key="2">
    <source>
        <dbReference type="EMBL" id="KAJ8872747.1"/>
    </source>
</evidence>